<proteinExistence type="predicted"/>
<keyword evidence="2" id="KW-1185">Reference proteome</keyword>
<reference evidence="1 2" key="1">
    <citation type="submission" date="2021-06" db="EMBL/GenBank/DDBJ databases">
        <authorList>
            <person name="Palmer J.M."/>
        </authorList>
    </citation>
    <scope>NUCLEOTIDE SEQUENCE [LARGE SCALE GENOMIC DNA]</scope>
    <source>
        <strain evidence="1 2">CL_MEX2019</strain>
        <tissue evidence="1">Muscle</tissue>
    </source>
</reference>
<gene>
    <name evidence="1" type="ORF">CHARACLAT_001983</name>
</gene>
<organism evidence="1 2">
    <name type="scientific">Characodon lateralis</name>
    <dbReference type="NCBI Taxonomy" id="208331"/>
    <lineage>
        <taxon>Eukaryota</taxon>
        <taxon>Metazoa</taxon>
        <taxon>Chordata</taxon>
        <taxon>Craniata</taxon>
        <taxon>Vertebrata</taxon>
        <taxon>Euteleostomi</taxon>
        <taxon>Actinopterygii</taxon>
        <taxon>Neopterygii</taxon>
        <taxon>Teleostei</taxon>
        <taxon>Neoteleostei</taxon>
        <taxon>Acanthomorphata</taxon>
        <taxon>Ovalentaria</taxon>
        <taxon>Atherinomorphae</taxon>
        <taxon>Cyprinodontiformes</taxon>
        <taxon>Goodeidae</taxon>
        <taxon>Characodon</taxon>
    </lineage>
</organism>
<sequence>MLCETEIRTEACWNFSPLQSHLNHWLFHRKSQRGLIKLTVSVCVIALYMRVCSCFISVTNKHTAMNRLNHLSFLKMVILPALSQSILQMACQALPCGTQVWPSEQDVDD</sequence>
<dbReference type="EMBL" id="JAHUTJ010008273">
    <property type="protein sequence ID" value="MED6266416.1"/>
    <property type="molecule type" value="Genomic_DNA"/>
</dbReference>
<dbReference type="Proteomes" id="UP001352852">
    <property type="component" value="Unassembled WGS sequence"/>
</dbReference>
<accession>A0ABU7CW93</accession>
<protein>
    <submittedName>
        <fullName evidence="1">Uncharacterized protein</fullName>
    </submittedName>
</protein>
<evidence type="ECO:0000313" key="1">
    <source>
        <dbReference type="EMBL" id="MED6266416.1"/>
    </source>
</evidence>
<comment type="caution">
    <text evidence="1">The sequence shown here is derived from an EMBL/GenBank/DDBJ whole genome shotgun (WGS) entry which is preliminary data.</text>
</comment>
<name>A0ABU7CW93_9TELE</name>
<evidence type="ECO:0000313" key="2">
    <source>
        <dbReference type="Proteomes" id="UP001352852"/>
    </source>
</evidence>